<proteinExistence type="predicted"/>
<gene>
    <name evidence="2" type="ORF">Cgig2_018306</name>
</gene>
<keyword evidence="3" id="KW-1185">Reference proteome</keyword>
<feature type="transmembrane region" description="Helical" evidence="1">
    <location>
        <begin position="7"/>
        <end position="27"/>
    </location>
</feature>
<sequence length="204" mass="22315">MAPCISLSYLSTSALVYFNFVINTLVFSNSNPSLRLISLSSACVMVSAFVQLMRASYKCGRRCGAVFCGHDRVQTYGAIFTSRQVKEPILRSLKPQKSPAVQEDRSGYFGGRGDFQAGGLCIAPCQSADCAAGISVSVCLRRALDHLLQPAKTFAAVEEVGDSAISCQKELLYLYWLKNDDGQARLLSCSRHRVILNVNVQESR</sequence>
<evidence type="ECO:0000313" key="3">
    <source>
        <dbReference type="Proteomes" id="UP001153076"/>
    </source>
</evidence>
<protein>
    <submittedName>
        <fullName evidence="2">Uncharacterized protein</fullName>
    </submittedName>
</protein>
<organism evidence="2 3">
    <name type="scientific">Carnegiea gigantea</name>
    <dbReference type="NCBI Taxonomy" id="171969"/>
    <lineage>
        <taxon>Eukaryota</taxon>
        <taxon>Viridiplantae</taxon>
        <taxon>Streptophyta</taxon>
        <taxon>Embryophyta</taxon>
        <taxon>Tracheophyta</taxon>
        <taxon>Spermatophyta</taxon>
        <taxon>Magnoliopsida</taxon>
        <taxon>eudicotyledons</taxon>
        <taxon>Gunneridae</taxon>
        <taxon>Pentapetalae</taxon>
        <taxon>Caryophyllales</taxon>
        <taxon>Cactineae</taxon>
        <taxon>Cactaceae</taxon>
        <taxon>Cactoideae</taxon>
        <taxon>Echinocereeae</taxon>
        <taxon>Carnegiea</taxon>
    </lineage>
</organism>
<keyword evidence="1" id="KW-0812">Transmembrane</keyword>
<feature type="transmembrane region" description="Helical" evidence="1">
    <location>
        <begin position="33"/>
        <end position="52"/>
    </location>
</feature>
<evidence type="ECO:0000313" key="2">
    <source>
        <dbReference type="EMBL" id="KAJ8451672.1"/>
    </source>
</evidence>
<dbReference type="AlphaFoldDB" id="A0A9Q1KXV2"/>
<keyword evidence="1" id="KW-0472">Membrane</keyword>
<comment type="caution">
    <text evidence="2">The sequence shown here is derived from an EMBL/GenBank/DDBJ whole genome shotgun (WGS) entry which is preliminary data.</text>
</comment>
<accession>A0A9Q1KXV2</accession>
<dbReference type="Proteomes" id="UP001153076">
    <property type="component" value="Unassembled WGS sequence"/>
</dbReference>
<dbReference type="EMBL" id="JAKOGI010000008">
    <property type="protein sequence ID" value="KAJ8451672.1"/>
    <property type="molecule type" value="Genomic_DNA"/>
</dbReference>
<keyword evidence="1" id="KW-1133">Transmembrane helix</keyword>
<evidence type="ECO:0000256" key="1">
    <source>
        <dbReference type="SAM" id="Phobius"/>
    </source>
</evidence>
<name>A0A9Q1KXV2_9CARY</name>
<reference evidence="2" key="1">
    <citation type="submission" date="2022-04" db="EMBL/GenBank/DDBJ databases">
        <title>Carnegiea gigantea Genome sequencing and assembly v2.</title>
        <authorList>
            <person name="Copetti D."/>
            <person name="Sanderson M.J."/>
            <person name="Burquez A."/>
            <person name="Wojciechowski M.F."/>
        </authorList>
    </citation>
    <scope>NUCLEOTIDE SEQUENCE</scope>
    <source>
        <strain evidence="2">SGP5-SGP5p</strain>
        <tissue evidence="2">Aerial part</tissue>
    </source>
</reference>